<evidence type="ECO:0000256" key="1">
    <source>
        <dbReference type="SAM" id="Phobius"/>
    </source>
</evidence>
<dbReference type="InterPro" id="IPR051311">
    <property type="entry name" value="DedA_domain"/>
</dbReference>
<dbReference type="PANTHER" id="PTHR42709">
    <property type="entry name" value="ALKALINE PHOSPHATASE LIKE PROTEIN"/>
    <property type="match status" value="1"/>
</dbReference>
<proteinExistence type="predicted"/>
<organism evidence="3 4">
    <name type="scientific">Marinomonas balearica</name>
    <dbReference type="NCBI Taxonomy" id="491947"/>
    <lineage>
        <taxon>Bacteria</taxon>
        <taxon>Pseudomonadati</taxon>
        <taxon>Pseudomonadota</taxon>
        <taxon>Gammaproteobacteria</taxon>
        <taxon>Oceanospirillales</taxon>
        <taxon>Oceanospirillaceae</taxon>
        <taxon>Marinomonas</taxon>
    </lineage>
</organism>
<keyword evidence="1" id="KW-0472">Membrane</keyword>
<accession>A0A4R6MDB3</accession>
<comment type="caution">
    <text evidence="3">The sequence shown here is derived from an EMBL/GenBank/DDBJ whole genome shotgun (WGS) entry which is preliminary data.</text>
</comment>
<reference evidence="3 4" key="1">
    <citation type="submission" date="2019-03" db="EMBL/GenBank/DDBJ databases">
        <title>Genomic Encyclopedia of Type Strains, Phase III (KMG-III): the genomes of soil and plant-associated and newly described type strains.</title>
        <authorList>
            <person name="Whitman W."/>
        </authorList>
    </citation>
    <scope>NUCLEOTIDE SEQUENCE [LARGE SCALE GENOMIC DNA]</scope>
    <source>
        <strain evidence="3 4">CECT 7378</strain>
    </source>
</reference>
<dbReference type="GO" id="GO:0005886">
    <property type="term" value="C:plasma membrane"/>
    <property type="evidence" value="ECO:0007669"/>
    <property type="project" value="UniProtKB-ARBA"/>
</dbReference>
<feature type="transmembrane region" description="Helical" evidence="1">
    <location>
        <begin position="117"/>
        <end position="138"/>
    </location>
</feature>
<keyword evidence="1" id="KW-1133">Transmembrane helix</keyword>
<sequence>MFDLISLFFSSFLSATVFPGSSEALIIYLSATAEHSLILLWGVASLGNTLGGVTNWVLGRYLFHFRDHKYFPVSVSQLEKASAFFSTYGKWTLLLSWLPVIGDALCLFAGVSKIRLFTFFVLVLFGKSLRYAILLIGIEYI</sequence>
<dbReference type="EMBL" id="SNXC01000010">
    <property type="protein sequence ID" value="TDO98700.1"/>
    <property type="molecule type" value="Genomic_DNA"/>
</dbReference>
<dbReference type="Pfam" id="PF09335">
    <property type="entry name" value="VTT_dom"/>
    <property type="match status" value="1"/>
</dbReference>
<feature type="transmembrane region" description="Helical" evidence="1">
    <location>
        <begin position="40"/>
        <end position="63"/>
    </location>
</feature>
<keyword evidence="4" id="KW-1185">Reference proteome</keyword>
<dbReference type="AlphaFoldDB" id="A0A4R6MDB3"/>
<dbReference type="RefSeq" id="WP_133502932.1">
    <property type="nucleotide sequence ID" value="NZ_SNXC01000010.1"/>
</dbReference>
<dbReference type="OrthoDB" id="9814483at2"/>
<protein>
    <submittedName>
        <fullName evidence="3">Membrane protein YqaA with SNARE-associated domain</fullName>
    </submittedName>
</protein>
<feature type="domain" description="VTT" evidence="2">
    <location>
        <begin position="22"/>
        <end position="135"/>
    </location>
</feature>
<evidence type="ECO:0000313" key="3">
    <source>
        <dbReference type="EMBL" id="TDO98700.1"/>
    </source>
</evidence>
<dbReference type="InterPro" id="IPR032816">
    <property type="entry name" value="VTT_dom"/>
</dbReference>
<dbReference type="PANTHER" id="PTHR42709:SF4">
    <property type="entry name" value="INNER MEMBRANE PROTEIN YQAA"/>
    <property type="match status" value="1"/>
</dbReference>
<evidence type="ECO:0000259" key="2">
    <source>
        <dbReference type="Pfam" id="PF09335"/>
    </source>
</evidence>
<name>A0A4R6MDB3_9GAMM</name>
<feature type="transmembrane region" description="Helical" evidence="1">
    <location>
        <begin position="91"/>
        <end position="111"/>
    </location>
</feature>
<evidence type="ECO:0000313" key="4">
    <source>
        <dbReference type="Proteomes" id="UP000294656"/>
    </source>
</evidence>
<gene>
    <name evidence="3" type="ORF">DFP79_1112</name>
</gene>
<keyword evidence="1" id="KW-0812">Transmembrane</keyword>
<dbReference type="Proteomes" id="UP000294656">
    <property type="component" value="Unassembled WGS sequence"/>
</dbReference>